<dbReference type="Gene3D" id="3.40.50.1820">
    <property type="entry name" value="alpha/beta hydrolase"/>
    <property type="match status" value="1"/>
</dbReference>
<comment type="caution">
    <text evidence="5">The sequence shown here is derived from an EMBL/GenBank/DDBJ whole genome shotgun (WGS) entry which is preliminary data.</text>
</comment>
<keyword evidence="6" id="KW-1185">Reference proteome</keyword>
<evidence type="ECO:0000256" key="3">
    <source>
        <dbReference type="RuleBase" id="RU361235"/>
    </source>
</evidence>
<dbReference type="PANTHER" id="PTHR43918">
    <property type="entry name" value="ACETYLCHOLINESTERASE"/>
    <property type="match status" value="1"/>
</dbReference>
<dbReference type="InterPro" id="IPR050654">
    <property type="entry name" value="AChE-related_enzymes"/>
</dbReference>
<evidence type="ECO:0000313" key="6">
    <source>
        <dbReference type="Proteomes" id="UP001519538"/>
    </source>
</evidence>
<accession>A0ABS5SNY2</accession>
<comment type="similarity">
    <text evidence="1 3">Belongs to the type-B carboxylesterase/lipase family.</text>
</comment>
<dbReference type="InterPro" id="IPR002018">
    <property type="entry name" value="CarbesteraseB"/>
</dbReference>
<organism evidence="5 6">
    <name type="scientific">Komagataeibacter oboediens</name>
    <dbReference type="NCBI Taxonomy" id="65958"/>
    <lineage>
        <taxon>Bacteria</taxon>
        <taxon>Pseudomonadati</taxon>
        <taxon>Pseudomonadota</taxon>
        <taxon>Alphaproteobacteria</taxon>
        <taxon>Acetobacterales</taxon>
        <taxon>Acetobacteraceae</taxon>
        <taxon>Komagataeibacter</taxon>
    </lineage>
</organism>
<evidence type="ECO:0000256" key="1">
    <source>
        <dbReference type="ARBA" id="ARBA00005964"/>
    </source>
</evidence>
<dbReference type="InterPro" id="IPR029058">
    <property type="entry name" value="AB_hydrolase_fold"/>
</dbReference>
<keyword evidence="2 3" id="KW-0378">Hydrolase</keyword>
<dbReference type="PROSITE" id="PS00122">
    <property type="entry name" value="CARBOXYLESTERASE_B_1"/>
    <property type="match status" value="1"/>
</dbReference>
<evidence type="ECO:0000259" key="4">
    <source>
        <dbReference type="Pfam" id="PF00135"/>
    </source>
</evidence>
<reference evidence="5 6" key="1">
    <citation type="journal article" date="2021" name="Astrobiology">
        <title>Bacterial Cellulose Retains Robustness but Its Synthesis Declines After Exposure to a Mars-Like Environment Simulated Outside the International Space Station.</title>
        <authorList>
            <person name="Orlovska I."/>
            <person name="Podolich O."/>
            <person name="Kukharenko O."/>
            <person name="Zaets I."/>
            <person name="Reva O."/>
            <person name="Khirunenko L."/>
            <person name="Zmejkoski D."/>
            <person name="Rogalsky S."/>
            <person name="Barh D."/>
            <person name="Tiwari S."/>
            <person name="Kumavath R."/>
            <person name="Goes-Neto A."/>
            <person name="Azevedo V."/>
            <person name="Brenig B."/>
            <person name="Ghosh P."/>
            <person name="de Vera J.P."/>
            <person name="Kozyrovska N."/>
        </authorList>
    </citation>
    <scope>NUCLEOTIDE SEQUENCE [LARGE SCALE GENOMIC DNA]</scope>
    <source>
        <strain evidence="5 6">IMBG 311</strain>
    </source>
</reference>
<dbReference type="EC" id="3.1.1.-" evidence="3"/>
<dbReference type="RefSeq" id="WP_214164547.1">
    <property type="nucleotide sequence ID" value="NZ_JABLUU010000012.1"/>
</dbReference>
<dbReference type="Proteomes" id="UP001519538">
    <property type="component" value="Unassembled WGS sequence"/>
</dbReference>
<gene>
    <name evidence="5" type="ORF">HNO79_11050</name>
</gene>
<dbReference type="Pfam" id="PF00135">
    <property type="entry name" value="COesterase"/>
    <property type="match status" value="1"/>
</dbReference>
<evidence type="ECO:0000313" key="5">
    <source>
        <dbReference type="EMBL" id="MBT0675916.1"/>
    </source>
</evidence>
<dbReference type="InterPro" id="IPR019826">
    <property type="entry name" value="Carboxylesterase_B_AS"/>
</dbReference>
<feature type="domain" description="Carboxylesterase type B" evidence="4">
    <location>
        <begin position="28"/>
        <end position="506"/>
    </location>
</feature>
<proteinExistence type="inferred from homology"/>
<dbReference type="GeneID" id="79188278"/>
<name>A0ABS5SNY2_9PROT</name>
<evidence type="ECO:0000256" key="2">
    <source>
        <dbReference type="ARBA" id="ARBA00022801"/>
    </source>
</evidence>
<dbReference type="PROSITE" id="PS00941">
    <property type="entry name" value="CARBOXYLESTERASE_B_2"/>
    <property type="match status" value="1"/>
</dbReference>
<dbReference type="PANTHER" id="PTHR43918:SF4">
    <property type="entry name" value="CARBOXYLIC ESTER HYDROLASE"/>
    <property type="match status" value="1"/>
</dbReference>
<protein>
    <recommendedName>
        <fullName evidence="3">Carboxylic ester hydrolase</fullName>
        <ecNumber evidence="3">3.1.1.-</ecNumber>
    </recommendedName>
</protein>
<dbReference type="SUPFAM" id="SSF53474">
    <property type="entry name" value="alpha/beta-Hydrolases"/>
    <property type="match status" value="1"/>
</dbReference>
<dbReference type="EMBL" id="JABLUU010000012">
    <property type="protein sequence ID" value="MBT0675916.1"/>
    <property type="molecule type" value="Genomic_DNA"/>
</dbReference>
<sequence length="533" mass="58294">MRGQTGRRGFMIGSGVTMLGWSAAEARSAVIQTKDGALEGVSTAVPGVTAWLGIPYAAPPVGPFRWRPPQPVRAWKGVRRADHFGHSPYAPSSFSSDTDSAFTPADMSEDCLTLNVWAPPRRRTLRPVMVWIYGGAFIMGTSADPHYNGTALAAEDVVVVSLNYRVGILGSFAHPELARESPQGVSGNYGLMDQIAALRWVRDNIEAFGGDPDNITIFGQSAGAFSVAYHLVMPQSRGLFHRAIAQSGAPLGRPDSEILLGRLPEMQQAGAAFGRRIGQPDLASLRSLPAETLIKEYGFSWQFYPVIDGFLVPEHPFRMLAAGNCARVPVMAGHNHDEGSLFPPIGNGTAAGLRKAVHQIYGSEAGRVLSLMQAEPGVTPTTMGRDVFGDLVFNWNSIVLAMMMARVSTSYAYRFDYRYALPAVWGAKSATAAPPGYAFHGAEIGFVFKTQPIWSERQHEQEDLMRRMSGYWLNFARNGDPNGAGLPQWPSYRPGQRQLFRLDERPPELVPIENYDRLVLLGKAMDNRVLEQG</sequence>
<dbReference type="InterPro" id="IPR019819">
    <property type="entry name" value="Carboxylesterase_B_CS"/>
</dbReference>